<dbReference type="InterPro" id="IPR005594">
    <property type="entry name" value="YadA_C"/>
</dbReference>
<evidence type="ECO:0000259" key="11">
    <source>
        <dbReference type="Pfam" id="PF03895"/>
    </source>
</evidence>
<feature type="region of interest" description="Disordered" evidence="9">
    <location>
        <begin position="582"/>
        <end position="668"/>
    </location>
</feature>
<evidence type="ECO:0000256" key="4">
    <source>
        <dbReference type="ARBA" id="ARBA00022692"/>
    </source>
</evidence>
<dbReference type="RefSeq" id="WP_306675528.1">
    <property type="nucleotide sequence ID" value="NZ_CP126746.1"/>
</dbReference>
<dbReference type="Pfam" id="PF01391">
    <property type="entry name" value="Collagen"/>
    <property type="match status" value="1"/>
</dbReference>
<dbReference type="EMBL" id="CP126746">
    <property type="protein sequence ID" value="WMB10089.1"/>
    <property type="molecule type" value="Genomic_DNA"/>
</dbReference>
<reference evidence="12" key="1">
    <citation type="journal article" date="2023" name="J. Antimicrob. Chemother.">
        <title>Emergence of OXA-48-producing Enterobacter hormaechei in a Swiss companion animal clinic and their genetic relationship to clinical human isolates.</title>
        <authorList>
            <person name="Dona V."/>
            <person name="Nordmann P."/>
            <person name="Kittl S."/>
            <person name="Schuller S."/>
            <person name="Bouvier M."/>
            <person name="Poirel L."/>
            <person name="Endimiani A."/>
            <person name="Perreten V."/>
        </authorList>
    </citation>
    <scope>NUCLEOTIDE SEQUENCE</scope>
    <source>
        <strain evidence="12">Ehh_25</strain>
    </source>
</reference>
<keyword evidence="4" id="KW-0812">Transmembrane</keyword>
<feature type="signal peptide" evidence="10">
    <location>
        <begin position="1"/>
        <end position="21"/>
    </location>
</feature>
<organism evidence="12 13">
    <name type="scientific">Enterobacter hormaechei</name>
    <dbReference type="NCBI Taxonomy" id="158836"/>
    <lineage>
        <taxon>Bacteria</taxon>
        <taxon>Pseudomonadati</taxon>
        <taxon>Pseudomonadota</taxon>
        <taxon>Gammaproteobacteria</taxon>
        <taxon>Enterobacterales</taxon>
        <taxon>Enterobacteriaceae</taxon>
        <taxon>Enterobacter</taxon>
        <taxon>Enterobacter cloacae complex</taxon>
    </lineage>
</organism>
<keyword evidence="8" id="KW-0175">Coiled coil</keyword>
<keyword evidence="7" id="KW-0998">Cell outer membrane</keyword>
<accession>A0AAX3YYT9</accession>
<dbReference type="SUPFAM" id="SSF54523">
    <property type="entry name" value="Pili subunits"/>
    <property type="match status" value="1"/>
</dbReference>
<dbReference type="InterPro" id="IPR008160">
    <property type="entry name" value="Collagen"/>
</dbReference>
<keyword evidence="3" id="KW-1134">Transmembrane beta strand</keyword>
<evidence type="ECO:0000256" key="1">
    <source>
        <dbReference type="ARBA" id="ARBA00004241"/>
    </source>
</evidence>
<evidence type="ECO:0000256" key="9">
    <source>
        <dbReference type="SAM" id="MobiDB-lite"/>
    </source>
</evidence>
<feature type="chain" id="PRO_5043478103" evidence="10">
    <location>
        <begin position="22"/>
        <end position="879"/>
    </location>
</feature>
<evidence type="ECO:0000256" key="5">
    <source>
        <dbReference type="ARBA" id="ARBA00022729"/>
    </source>
</evidence>
<dbReference type="InterPro" id="IPR045584">
    <property type="entry name" value="Pilin-like"/>
</dbReference>
<gene>
    <name evidence="12" type="ORF">QPR60_16070</name>
</gene>
<dbReference type="Proteomes" id="UP001229386">
    <property type="component" value="Chromosome"/>
</dbReference>
<keyword evidence="6" id="KW-0472">Membrane</keyword>
<evidence type="ECO:0000256" key="2">
    <source>
        <dbReference type="ARBA" id="ARBA00004442"/>
    </source>
</evidence>
<evidence type="ECO:0000256" key="10">
    <source>
        <dbReference type="SAM" id="SignalP"/>
    </source>
</evidence>
<feature type="domain" description="Trimeric autotransporter adhesin YadA-like C-terminal membrane anchor" evidence="11">
    <location>
        <begin position="820"/>
        <end position="879"/>
    </location>
</feature>
<evidence type="ECO:0000256" key="8">
    <source>
        <dbReference type="SAM" id="Coils"/>
    </source>
</evidence>
<dbReference type="GO" id="GO:0009986">
    <property type="term" value="C:cell surface"/>
    <property type="evidence" value="ECO:0007669"/>
    <property type="project" value="UniProtKB-SubCell"/>
</dbReference>
<feature type="coiled-coil region" evidence="8">
    <location>
        <begin position="760"/>
        <end position="801"/>
    </location>
</feature>
<name>A0AAX3YYT9_9ENTR</name>
<dbReference type="Pfam" id="PF03895">
    <property type="entry name" value="YadA_anchor"/>
    <property type="match status" value="1"/>
</dbReference>
<dbReference type="Gene3D" id="3.30.1300.30">
    <property type="entry name" value="GSPII I/J protein-like"/>
    <property type="match status" value="1"/>
</dbReference>
<protein>
    <submittedName>
        <fullName evidence="12">YadA-like family protein</fullName>
    </submittedName>
</protein>
<comment type="subcellular location">
    <subcellularLocation>
        <location evidence="2">Cell outer membrane</location>
    </subcellularLocation>
    <subcellularLocation>
        <location evidence="1">Cell surface</location>
    </subcellularLocation>
</comment>
<proteinExistence type="predicted"/>
<sequence length="879" mass="91923">MKKTIIAGVVVSALTASSVFAIEGGLASQNGFPAALEEIKTALNDPNGAQFARAQDVAMRRLGLNFNDAEVFVSAVRSGKDVSHFGEPAVPPAPTYVAPVAVPHATPTAVPVAVPPALVKAPTLHPQATPALPVAEPAIQKVPVKRPQATPALPQAEPSILTAPTKQAQATPELQLTPAFQKAPTLKPQATPKLDLTPAVQKAPTLRPQATPTLPQATPEFQKVPTLHPQAAPKLILTPAVQKTPTLHPQANPAQPQQTPAIHVPAATAPAKTFDHASDKWKTINHSLNQLIATGADRNDPTFKAIVKDLSAQRNQARQEMLGLASPEQLAKVPPVTRAPELHPQPTKATPVLAGKTPSIQKAPVKQAQATPALPQATPEIQKVPELHPQATPAAPTLRLVSTHHREKGAMEPVFTSSVTVPNDTDAQGIQLHASAPVIAATKTAVVYKAADVTSSASTPSLPAVTAPGQSIYDLKQDQRLNDHDAALADKVATSTYTAEMANKADKSALGDKLDVTRYEGEQRQQDFEIADANRDSTLALQTGKKALGETTVLHNEVDIHTKALTRLAIDKANQTDLTKEMTRATGVEAGHETRITTLENAPKPQDGKDGTNGKDGINGKDGATGPAGKDGKDGLNGTNGKDGATGPAGRDGKDGLNGTNGKDGKDVDPAVAKQVATNTTAIDTNDAHAQTLAKGELTIGKLAVQNHQQIATNQHALTRQAQNFTALQTAVTQAQDTGTYAHARIDDANKHIAANRQALADTNKRVADNSKKLANHEARIQDLESNNQTNFNKLQSQQNKDRKEFRAGVAGAVALTQIPQVQADQSGSFGMAVGTFNGENAIAAGVSSRLSGAVTVKSGLSWDTQGNVGAGAGVSVGW</sequence>
<evidence type="ECO:0000313" key="13">
    <source>
        <dbReference type="Proteomes" id="UP001229386"/>
    </source>
</evidence>
<evidence type="ECO:0000313" key="12">
    <source>
        <dbReference type="EMBL" id="WMB10089.1"/>
    </source>
</evidence>
<dbReference type="AlphaFoldDB" id="A0AAX3YYT9"/>
<evidence type="ECO:0000256" key="3">
    <source>
        <dbReference type="ARBA" id="ARBA00022452"/>
    </source>
</evidence>
<dbReference type="GO" id="GO:0009279">
    <property type="term" value="C:cell outer membrane"/>
    <property type="evidence" value="ECO:0007669"/>
    <property type="project" value="UniProtKB-SubCell"/>
</dbReference>
<keyword evidence="5 10" id="KW-0732">Signal</keyword>
<evidence type="ECO:0000256" key="6">
    <source>
        <dbReference type="ARBA" id="ARBA00023136"/>
    </source>
</evidence>
<evidence type="ECO:0000256" key="7">
    <source>
        <dbReference type="ARBA" id="ARBA00023237"/>
    </source>
</evidence>